<dbReference type="AlphaFoldDB" id="A0A2I1DEP5"/>
<organism evidence="1 2">
    <name type="scientific">Aspergillus campestris (strain IBT 28561)</name>
    <dbReference type="NCBI Taxonomy" id="1392248"/>
    <lineage>
        <taxon>Eukaryota</taxon>
        <taxon>Fungi</taxon>
        <taxon>Dikarya</taxon>
        <taxon>Ascomycota</taxon>
        <taxon>Pezizomycotina</taxon>
        <taxon>Eurotiomycetes</taxon>
        <taxon>Eurotiomycetidae</taxon>
        <taxon>Eurotiales</taxon>
        <taxon>Aspergillaceae</taxon>
        <taxon>Aspergillus</taxon>
        <taxon>Aspergillus subgen. Circumdati</taxon>
    </lineage>
</organism>
<reference evidence="1" key="1">
    <citation type="submission" date="2016-12" db="EMBL/GenBank/DDBJ databases">
        <title>The genomes of Aspergillus section Nigri reveals drivers in fungal speciation.</title>
        <authorList>
            <consortium name="DOE Joint Genome Institute"/>
            <person name="Vesth T.C."/>
            <person name="Nybo J."/>
            <person name="Theobald S."/>
            <person name="Brandl J."/>
            <person name="Frisvad J.C."/>
            <person name="Nielsen K.F."/>
            <person name="Lyhne E.K."/>
            <person name="Kogle M.E."/>
            <person name="Kuo A."/>
            <person name="Riley R."/>
            <person name="Clum A."/>
            <person name="Nolan M."/>
            <person name="Lipzen A."/>
            <person name="Salamov A."/>
            <person name="Henrissat B."/>
            <person name="Wiebenga A."/>
            <person name="De vries R.P."/>
            <person name="Grigoriev I.V."/>
            <person name="Mortensen U.H."/>
            <person name="Andersen M.R."/>
            <person name="Baker S.E."/>
        </authorList>
    </citation>
    <scope>NUCLEOTIDE SEQUENCE</scope>
    <source>
        <strain evidence="1">IBT 28561</strain>
    </source>
</reference>
<sequence>MEDFGCRILGYQSYQARVAASYNMKRMHRGCFHPWLIWKELIGEKDLESSERLAVREHVRDMISKLCK</sequence>
<gene>
    <name evidence="1" type="ORF">P168DRAFT_286456</name>
</gene>
<dbReference type="VEuPathDB" id="FungiDB:P168DRAFT_286456"/>
<proteinExistence type="predicted"/>
<keyword evidence="2" id="KW-1185">Reference proteome</keyword>
<evidence type="ECO:0000313" key="2">
    <source>
        <dbReference type="Proteomes" id="UP000234254"/>
    </source>
</evidence>
<dbReference type="GeneID" id="36543871"/>
<dbReference type="EMBL" id="MSFM01000001">
    <property type="protein sequence ID" value="PKY08320.1"/>
    <property type="molecule type" value="Genomic_DNA"/>
</dbReference>
<name>A0A2I1DEP5_ASPC2</name>
<evidence type="ECO:0000313" key="1">
    <source>
        <dbReference type="EMBL" id="PKY08320.1"/>
    </source>
</evidence>
<dbReference type="RefSeq" id="XP_024696914.1">
    <property type="nucleotide sequence ID" value="XM_024836347.1"/>
</dbReference>
<comment type="caution">
    <text evidence="1">The sequence shown here is derived from an EMBL/GenBank/DDBJ whole genome shotgun (WGS) entry which is preliminary data.</text>
</comment>
<accession>A0A2I1DEP5</accession>
<dbReference type="Proteomes" id="UP000234254">
    <property type="component" value="Unassembled WGS sequence"/>
</dbReference>
<protein>
    <submittedName>
        <fullName evidence="1">Uncharacterized protein</fullName>
    </submittedName>
</protein>